<accession>A0A4Q2JVP4</accession>
<dbReference type="InterPro" id="IPR006452">
    <property type="entry name" value="Formate_DH_accessory"/>
</dbReference>
<gene>
    <name evidence="1" type="primary">fdhE</name>
    <name evidence="1" type="ORF">ET524_00230</name>
</gene>
<name>A0A4Q2JVP4_9ACTN</name>
<dbReference type="RefSeq" id="WP_129422826.1">
    <property type="nucleotide sequence ID" value="NZ_SDPW01000001.1"/>
</dbReference>
<evidence type="ECO:0000313" key="2">
    <source>
        <dbReference type="Proteomes" id="UP000293345"/>
    </source>
</evidence>
<sequence>MNLKLADAAIAAYEPKLSESEAARLRFFRTLWGVQDELQHEYPNAVAYEVPQAADLKACSEVEQPTMRAYPVSFDSEALVDGVARMAAAMALFDEFDQSSRDALAGVRWDRMVAASDVKLAGTDPAAYVDAFVGLLLDDGLSEDAARMGAAAVSLSLRAFLEPMAQAVQQARSDNGVDKPYPVHCPVCGCEASVAHVGTVGTKTKGRGRALWCAQCGCVWDFERVRCARCGTQNQGHLHFYNVEGDDDHRIATCDECGGYVRTVYEEDTPQAALYPFSFEVEDVIMAKLDLIAYRQLVAQEQQEG</sequence>
<dbReference type="Proteomes" id="UP000293345">
    <property type="component" value="Unassembled WGS sequence"/>
</dbReference>
<dbReference type="InterPro" id="IPR024064">
    <property type="entry name" value="FdhE-like_sf"/>
</dbReference>
<dbReference type="AlphaFoldDB" id="A0A4Q2JVP4"/>
<reference evidence="1 2" key="1">
    <citation type="submission" date="2019-01" db="EMBL/GenBank/DDBJ databases">
        <title>Senegalimassilia sp. nov. KGMB04484 isolated human feces.</title>
        <authorList>
            <person name="Han K.-I."/>
            <person name="Kim J.-S."/>
            <person name="Lee K.C."/>
            <person name="Suh M.K."/>
            <person name="Eom M.K."/>
            <person name="Lee J.H."/>
            <person name="Park S.-H."/>
            <person name="Kang S.W."/>
            <person name="Park J.-E."/>
            <person name="Oh B.S."/>
            <person name="Yu S.Y."/>
            <person name="Choi S.-H."/>
            <person name="Lee D.H."/>
            <person name="Yoon H."/>
            <person name="Kim B.-Y."/>
            <person name="Lee J.H."/>
            <person name="Lee J.-S."/>
        </authorList>
    </citation>
    <scope>NUCLEOTIDE SEQUENCE [LARGE SCALE GENOMIC DNA]</scope>
    <source>
        <strain evidence="1 2">KGMB04484</strain>
    </source>
</reference>
<dbReference type="PANTHER" id="PTHR37689:SF1">
    <property type="entry name" value="PROTEIN FDHE"/>
    <property type="match status" value="1"/>
</dbReference>
<evidence type="ECO:0000313" key="1">
    <source>
        <dbReference type="EMBL" id="RXZ53095.1"/>
    </source>
</evidence>
<comment type="caution">
    <text evidence="1">The sequence shown here is derived from an EMBL/GenBank/DDBJ whole genome shotgun (WGS) entry which is preliminary data.</text>
</comment>
<protein>
    <submittedName>
        <fullName evidence="1">Formate dehydrogenase accessory protein FdhE</fullName>
    </submittedName>
</protein>
<dbReference type="PANTHER" id="PTHR37689">
    <property type="entry name" value="PROTEIN FDHE"/>
    <property type="match status" value="1"/>
</dbReference>
<dbReference type="OrthoDB" id="9811074at2"/>
<dbReference type="CDD" id="cd16341">
    <property type="entry name" value="FdhE"/>
    <property type="match status" value="1"/>
</dbReference>
<organism evidence="1 2">
    <name type="scientific">Senegalimassilia faecalis</name>
    <dbReference type="NCBI Taxonomy" id="2509433"/>
    <lineage>
        <taxon>Bacteria</taxon>
        <taxon>Bacillati</taxon>
        <taxon>Actinomycetota</taxon>
        <taxon>Coriobacteriia</taxon>
        <taxon>Coriobacteriales</taxon>
        <taxon>Coriobacteriaceae</taxon>
        <taxon>Senegalimassilia</taxon>
    </lineage>
</organism>
<dbReference type="EMBL" id="SDPW01000001">
    <property type="protein sequence ID" value="RXZ53095.1"/>
    <property type="molecule type" value="Genomic_DNA"/>
</dbReference>
<keyword evidence="2" id="KW-1185">Reference proteome</keyword>
<dbReference type="SUPFAM" id="SSF144020">
    <property type="entry name" value="FdhE-like"/>
    <property type="match status" value="1"/>
</dbReference>
<dbReference type="GO" id="GO:0005829">
    <property type="term" value="C:cytosol"/>
    <property type="evidence" value="ECO:0007669"/>
    <property type="project" value="TreeGrafter"/>
</dbReference>
<proteinExistence type="predicted"/>
<dbReference type="Gene3D" id="3.90.1670.10">
    <property type="entry name" value="FdhE-like domain"/>
    <property type="match status" value="1"/>
</dbReference>
<dbReference type="GO" id="GO:0008199">
    <property type="term" value="F:ferric iron binding"/>
    <property type="evidence" value="ECO:0007669"/>
    <property type="project" value="TreeGrafter"/>
</dbReference>
<dbReference type="GO" id="GO:0051604">
    <property type="term" value="P:protein maturation"/>
    <property type="evidence" value="ECO:0007669"/>
    <property type="project" value="TreeGrafter"/>
</dbReference>